<protein>
    <submittedName>
        <fullName evidence="3">Glycosyl transferase family 2</fullName>
    </submittedName>
</protein>
<dbReference type="Proteomes" id="UP000243650">
    <property type="component" value="Unassembled WGS sequence"/>
</dbReference>
<keyword evidence="1" id="KW-1133">Transmembrane helix</keyword>
<comment type="caution">
    <text evidence="3">The sequence shown here is derived from an EMBL/GenBank/DDBJ whole genome shotgun (WGS) entry which is preliminary data.</text>
</comment>
<dbReference type="Pfam" id="PF00535">
    <property type="entry name" value="Glycos_transf_2"/>
    <property type="match status" value="1"/>
</dbReference>
<keyword evidence="3" id="KW-0808">Transferase</keyword>
<dbReference type="AlphaFoldDB" id="A0A2P6MIL1"/>
<dbReference type="InterPro" id="IPR001173">
    <property type="entry name" value="Glyco_trans_2-like"/>
</dbReference>
<dbReference type="EMBL" id="PVNS01000004">
    <property type="protein sequence ID" value="PRO66126.1"/>
    <property type="molecule type" value="Genomic_DNA"/>
</dbReference>
<dbReference type="GO" id="GO:0016740">
    <property type="term" value="F:transferase activity"/>
    <property type="evidence" value="ECO:0007669"/>
    <property type="project" value="UniProtKB-KW"/>
</dbReference>
<feature type="transmembrane region" description="Helical" evidence="1">
    <location>
        <begin position="293"/>
        <end position="314"/>
    </location>
</feature>
<organism evidence="3 4">
    <name type="scientific">Alkalicoccus urumqiensis</name>
    <name type="common">Bacillus urumqiensis</name>
    <dbReference type="NCBI Taxonomy" id="1548213"/>
    <lineage>
        <taxon>Bacteria</taxon>
        <taxon>Bacillati</taxon>
        <taxon>Bacillota</taxon>
        <taxon>Bacilli</taxon>
        <taxon>Bacillales</taxon>
        <taxon>Bacillaceae</taxon>
        <taxon>Alkalicoccus</taxon>
    </lineage>
</organism>
<proteinExistence type="predicted"/>
<dbReference type="PANTHER" id="PTHR43646:SF3">
    <property type="entry name" value="SLR1566 PROTEIN"/>
    <property type="match status" value="1"/>
</dbReference>
<keyword evidence="4" id="KW-1185">Reference proteome</keyword>
<gene>
    <name evidence="3" type="ORF">C6I21_04815</name>
</gene>
<feature type="domain" description="Glycosyltransferase 2-like" evidence="2">
    <location>
        <begin position="43"/>
        <end position="169"/>
    </location>
</feature>
<dbReference type="InterPro" id="IPR029044">
    <property type="entry name" value="Nucleotide-diphossugar_trans"/>
</dbReference>
<keyword evidence="1" id="KW-0812">Transmembrane</keyword>
<dbReference type="PANTHER" id="PTHR43646">
    <property type="entry name" value="GLYCOSYLTRANSFERASE"/>
    <property type="match status" value="1"/>
</dbReference>
<name>A0A2P6MIL1_ALKUR</name>
<accession>A0A2P6MIL1</accession>
<keyword evidence="1" id="KW-0472">Membrane</keyword>
<feature type="transmembrane region" description="Helical" evidence="1">
    <location>
        <begin position="326"/>
        <end position="343"/>
    </location>
</feature>
<dbReference type="Gene3D" id="3.90.550.10">
    <property type="entry name" value="Spore Coat Polysaccharide Biosynthesis Protein SpsA, Chain A"/>
    <property type="match status" value="1"/>
</dbReference>
<evidence type="ECO:0000313" key="3">
    <source>
        <dbReference type="EMBL" id="PRO66126.1"/>
    </source>
</evidence>
<dbReference type="SUPFAM" id="SSF53448">
    <property type="entry name" value="Nucleotide-diphospho-sugar transferases"/>
    <property type="match status" value="1"/>
</dbReference>
<dbReference type="CDD" id="cd00761">
    <property type="entry name" value="Glyco_tranf_GTA_type"/>
    <property type="match status" value="1"/>
</dbReference>
<feature type="transmembrane region" description="Helical" evidence="1">
    <location>
        <begin position="265"/>
        <end position="286"/>
    </location>
</feature>
<reference evidence="3 4" key="1">
    <citation type="submission" date="2018-03" db="EMBL/GenBank/DDBJ databases">
        <title>Bacillus urumqiensis sp. nov., a moderately haloalkaliphilic bacterium isolated from a salt lake.</title>
        <authorList>
            <person name="Zhao B."/>
            <person name="Liao Z."/>
        </authorList>
    </citation>
    <scope>NUCLEOTIDE SEQUENCE [LARGE SCALE GENOMIC DNA]</scope>
    <source>
        <strain evidence="3 4">BZ-SZ-XJ18</strain>
    </source>
</reference>
<sequence length="381" mass="42944">MLWLLVPAFAAALFISIQWFYGARNMPMPAKEHSVPAHSPKVSVITAARNEEKNIYHSVQSLLNLRYPDVEIIVVNDRSTDATGRLLQQLKNDHPNSSRLTVKTVSELPEGWLGKNHALHTGARLAGGEWLLFTDADVLMEPSSLQKALTYAEKEKLDHLTLTPDNPGGTAAYRMFYTYWTILGLWNFIQLGYAGIGAFQLLRKNVYDEIGGHQSTAMDTDDDLKLGRMIKNQGFRQQLGFGRGLFSVQWYESLPEMTAGLEKNLFAFTGYSIPRALAATAAVGWLHILPFFFWLYPGASAWLGAAIVLIYAGMYMYNQRLSGESALFAVLMPVSAALFLYCLNRSMFITLRHNGVTWRGTHYSLSELRSHQKKNKRTQRK</sequence>
<dbReference type="RefSeq" id="WP_105958317.1">
    <property type="nucleotide sequence ID" value="NZ_PVNS01000004.1"/>
</dbReference>
<evidence type="ECO:0000313" key="4">
    <source>
        <dbReference type="Proteomes" id="UP000243650"/>
    </source>
</evidence>
<evidence type="ECO:0000259" key="2">
    <source>
        <dbReference type="Pfam" id="PF00535"/>
    </source>
</evidence>
<evidence type="ECO:0000256" key="1">
    <source>
        <dbReference type="SAM" id="Phobius"/>
    </source>
</evidence>
<dbReference type="OrthoDB" id="9800276at2"/>